<organism evidence="2">
    <name type="scientific">bioreactor metagenome</name>
    <dbReference type="NCBI Taxonomy" id="1076179"/>
    <lineage>
        <taxon>unclassified sequences</taxon>
        <taxon>metagenomes</taxon>
        <taxon>ecological metagenomes</taxon>
    </lineage>
</organism>
<protein>
    <recommendedName>
        <fullName evidence="3">2TM domain-containing protein</fullName>
    </recommendedName>
</protein>
<keyword evidence="1" id="KW-0472">Membrane</keyword>
<evidence type="ECO:0008006" key="3">
    <source>
        <dbReference type="Google" id="ProtNLM"/>
    </source>
</evidence>
<dbReference type="AlphaFoldDB" id="A0A644SV14"/>
<feature type="transmembrane region" description="Helical" evidence="1">
    <location>
        <begin position="12"/>
        <end position="39"/>
    </location>
</feature>
<keyword evidence="1" id="KW-0812">Transmembrane</keyword>
<reference evidence="2" key="1">
    <citation type="submission" date="2019-08" db="EMBL/GenBank/DDBJ databases">
        <authorList>
            <person name="Kucharzyk K."/>
            <person name="Murdoch R.W."/>
            <person name="Higgins S."/>
            <person name="Loffler F."/>
        </authorList>
    </citation>
    <scope>NUCLEOTIDE SEQUENCE</scope>
</reference>
<evidence type="ECO:0000256" key="1">
    <source>
        <dbReference type="SAM" id="Phobius"/>
    </source>
</evidence>
<feature type="transmembrane region" description="Helical" evidence="1">
    <location>
        <begin position="45"/>
        <end position="66"/>
    </location>
</feature>
<accession>A0A644SV14</accession>
<evidence type="ECO:0000313" key="2">
    <source>
        <dbReference type="EMBL" id="MPL58540.1"/>
    </source>
</evidence>
<name>A0A644SV14_9ZZZZ</name>
<comment type="caution">
    <text evidence="2">The sequence shown here is derived from an EMBL/GenBank/DDBJ whole genome shotgun (WGS) entry which is preliminary data.</text>
</comment>
<sequence length="82" mass="9176">MKAQYQGPSLRGFSWFWLLHFSFHLIMAFVAFGAGLFIIGTEGEILPGIALWGAALFAFSNGIAGFRQLFASKKRKNYLNDN</sequence>
<proteinExistence type="predicted"/>
<gene>
    <name evidence="2" type="ORF">SDC9_04074</name>
</gene>
<dbReference type="EMBL" id="VSSQ01000007">
    <property type="protein sequence ID" value="MPL58540.1"/>
    <property type="molecule type" value="Genomic_DNA"/>
</dbReference>
<keyword evidence="1" id="KW-1133">Transmembrane helix</keyword>